<dbReference type="Proteomes" id="UP000095283">
    <property type="component" value="Unplaced"/>
</dbReference>
<accession>A0A1I7WR20</accession>
<evidence type="ECO:0000313" key="1">
    <source>
        <dbReference type="Proteomes" id="UP000095283"/>
    </source>
</evidence>
<keyword evidence="1" id="KW-1185">Reference proteome</keyword>
<sequence length="43" mass="5135">MYEKCITFFHFTNGQNFLVDLIYASVSDTVNIHCKYKLYKILI</sequence>
<dbReference type="AlphaFoldDB" id="A0A1I7WR20"/>
<reference evidence="2" key="1">
    <citation type="submission" date="2016-11" db="UniProtKB">
        <authorList>
            <consortium name="WormBaseParasite"/>
        </authorList>
    </citation>
    <scope>IDENTIFICATION</scope>
</reference>
<organism evidence="1 2">
    <name type="scientific">Heterorhabditis bacteriophora</name>
    <name type="common">Entomopathogenic nematode worm</name>
    <dbReference type="NCBI Taxonomy" id="37862"/>
    <lineage>
        <taxon>Eukaryota</taxon>
        <taxon>Metazoa</taxon>
        <taxon>Ecdysozoa</taxon>
        <taxon>Nematoda</taxon>
        <taxon>Chromadorea</taxon>
        <taxon>Rhabditida</taxon>
        <taxon>Rhabditina</taxon>
        <taxon>Rhabditomorpha</taxon>
        <taxon>Strongyloidea</taxon>
        <taxon>Heterorhabditidae</taxon>
        <taxon>Heterorhabditis</taxon>
    </lineage>
</organism>
<protein>
    <submittedName>
        <fullName evidence="2">ZP domain-containing protein</fullName>
    </submittedName>
</protein>
<proteinExistence type="predicted"/>
<name>A0A1I7WR20_HETBA</name>
<dbReference type="WBParaSite" id="Hba_07544">
    <property type="protein sequence ID" value="Hba_07544"/>
    <property type="gene ID" value="Hba_07544"/>
</dbReference>
<evidence type="ECO:0000313" key="2">
    <source>
        <dbReference type="WBParaSite" id="Hba_07544"/>
    </source>
</evidence>